<evidence type="ECO:0000313" key="2">
    <source>
        <dbReference type="EMBL" id="QNP48379.1"/>
    </source>
</evidence>
<name>A0A7H0GJB3_9BURK</name>
<gene>
    <name evidence="2" type="ORF">H9K75_20890</name>
</gene>
<evidence type="ECO:0000256" key="1">
    <source>
        <dbReference type="SAM" id="MobiDB-lite"/>
    </source>
</evidence>
<keyword evidence="3" id="KW-1185">Reference proteome</keyword>
<accession>A0A7H0GJB3</accession>
<dbReference type="RefSeq" id="WP_187723977.1">
    <property type="nucleotide sequence ID" value="NZ_CP060783.1"/>
</dbReference>
<proteinExistence type="predicted"/>
<dbReference type="KEGG" id="daer:H9K75_20890"/>
<organism evidence="2 3">
    <name type="scientific">Diaphorobacter aerolatus</name>
    <dbReference type="NCBI Taxonomy" id="1288495"/>
    <lineage>
        <taxon>Bacteria</taxon>
        <taxon>Pseudomonadati</taxon>
        <taxon>Pseudomonadota</taxon>
        <taxon>Betaproteobacteria</taxon>
        <taxon>Burkholderiales</taxon>
        <taxon>Comamonadaceae</taxon>
        <taxon>Diaphorobacter</taxon>
    </lineage>
</organism>
<dbReference type="Proteomes" id="UP000516028">
    <property type="component" value="Chromosome"/>
</dbReference>
<sequence>MTKETKRPLVIPNEKLPQVAIIRMNKNKNGNFVLENLPEGAKPPPEDLTCINCAHAGWTANNRGAYGYCEKFHKDIHTPKEIGTTLICSHNIPLEDSPTQPEPQEEQPQEQPNKDILEDPFIQELLGQSGSEVNDDIT</sequence>
<evidence type="ECO:0000313" key="3">
    <source>
        <dbReference type="Proteomes" id="UP000516028"/>
    </source>
</evidence>
<protein>
    <submittedName>
        <fullName evidence="2">Uncharacterized protein</fullName>
    </submittedName>
</protein>
<dbReference type="EMBL" id="CP060783">
    <property type="protein sequence ID" value="QNP48379.1"/>
    <property type="molecule type" value="Genomic_DNA"/>
</dbReference>
<reference evidence="2 3" key="1">
    <citation type="submission" date="2020-08" db="EMBL/GenBank/DDBJ databases">
        <title>Genome sequence of Diaphorobacter aerolatus KACC 16536T.</title>
        <authorList>
            <person name="Hyun D.-W."/>
            <person name="Bae J.-W."/>
        </authorList>
    </citation>
    <scope>NUCLEOTIDE SEQUENCE [LARGE SCALE GENOMIC DNA]</scope>
    <source>
        <strain evidence="2 3">KACC 16536</strain>
    </source>
</reference>
<feature type="region of interest" description="Disordered" evidence="1">
    <location>
        <begin position="90"/>
        <end position="138"/>
    </location>
</feature>
<dbReference type="AlphaFoldDB" id="A0A7H0GJB3"/>